<protein>
    <recommendedName>
        <fullName evidence="3">Terpenoid synthase</fullName>
    </recommendedName>
</protein>
<evidence type="ECO:0000313" key="1">
    <source>
        <dbReference type="EMBL" id="KAF4622266.1"/>
    </source>
</evidence>
<comment type="caution">
    <text evidence="1">The sequence shown here is derived from an EMBL/GenBank/DDBJ whole genome shotgun (WGS) entry which is preliminary data.</text>
</comment>
<keyword evidence="2" id="KW-1185">Reference proteome</keyword>
<evidence type="ECO:0000313" key="2">
    <source>
        <dbReference type="Proteomes" id="UP000521872"/>
    </source>
</evidence>
<dbReference type="Pfam" id="PF19086">
    <property type="entry name" value="Terpene_syn_C_2"/>
    <property type="match status" value="1"/>
</dbReference>
<evidence type="ECO:0008006" key="3">
    <source>
        <dbReference type="Google" id="ProtNLM"/>
    </source>
</evidence>
<dbReference type="InterPro" id="IPR008949">
    <property type="entry name" value="Isoprenoid_synthase_dom_sf"/>
</dbReference>
<name>A0A8H4R4X1_9AGAR</name>
<dbReference type="EMBL" id="JAACJL010000002">
    <property type="protein sequence ID" value="KAF4622266.1"/>
    <property type="molecule type" value="Genomic_DNA"/>
</dbReference>
<sequence length="388" mass="44150">MSSNRSFQLPDLLSIVKPLELRTNRHCRAVTDASEKWFTGTLKEQGELTETELSYLRPMKAGLLCSLCFPTCDAPQLRILTDLTTLLLYSGFRDYSFNDCRTDRRFSWNFQSSLGKSSSTKIFKVHTDGFEMLNGHALLKHIVKQCTTNVTAKTPEPWSHRFEEAVKDFRHSQEQVLLQKIQNITPSIEEFIEIRREMQGASLTWSIAELLEVFEYPELPGPDAESVSSLTRHAIDIISWSMDVVSYQSDQTRGKTHNLVAVLMAQKNLSVQGAINLAGNMIKESVATFFATERAILESMNPQKPTNGRVFSWIKSFFTGSTQTEPLSNEEAKAKQVIVERYIQVLKDSIIGVMHWLYETELFFGKKGAEIRTFGWVFIDEVPIIPTS</sequence>
<dbReference type="AlphaFoldDB" id="A0A8H4R4X1"/>
<dbReference type="SUPFAM" id="SSF48576">
    <property type="entry name" value="Terpenoid synthases"/>
    <property type="match status" value="1"/>
</dbReference>
<reference evidence="1 2" key="1">
    <citation type="submission" date="2019-12" db="EMBL/GenBank/DDBJ databases">
        <authorList>
            <person name="Floudas D."/>
            <person name="Bentzer J."/>
            <person name="Ahren D."/>
            <person name="Johansson T."/>
            <person name="Persson P."/>
            <person name="Tunlid A."/>
        </authorList>
    </citation>
    <scope>NUCLEOTIDE SEQUENCE [LARGE SCALE GENOMIC DNA]</scope>
    <source>
        <strain evidence="1 2">CBS 102.39</strain>
    </source>
</reference>
<gene>
    <name evidence="1" type="ORF">D9613_009481</name>
</gene>
<dbReference type="Proteomes" id="UP000521872">
    <property type="component" value="Unassembled WGS sequence"/>
</dbReference>
<dbReference type="Gene3D" id="1.10.600.10">
    <property type="entry name" value="Farnesyl Diphosphate Synthase"/>
    <property type="match status" value="1"/>
</dbReference>
<accession>A0A8H4R4X1</accession>
<proteinExistence type="predicted"/>
<organism evidence="1 2">
    <name type="scientific">Agrocybe pediades</name>
    <dbReference type="NCBI Taxonomy" id="84607"/>
    <lineage>
        <taxon>Eukaryota</taxon>
        <taxon>Fungi</taxon>
        <taxon>Dikarya</taxon>
        <taxon>Basidiomycota</taxon>
        <taxon>Agaricomycotina</taxon>
        <taxon>Agaricomycetes</taxon>
        <taxon>Agaricomycetidae</taxon>
        <taxon>Agaricales</taxon>
        <taxon>Agaricineae</taxon>
        <taxon>Strophariaceae</taxon>
        <taxon>Agrocybe</taxon>
    </lineage>
</organism>